<evidence type="ECO:0000313" key="3">
    <source>
        <dbReference type="Proteomes" id="UP000593571"/>
    </source>
</evidence>
<dbReference type="Proteomes" id="UP000593571">
    <property type="component" value="Unassembled WGS sequence"/>
</dbReference>
<reference evidence="2 3" key="1">
    <citation type="journal article" date="2020" name="Nature">
        <title>Six reference-quality genomes reveal evolution of bat adaptations.</title>
        <authorList>
            <person name="Jebb D."/>
            <person name="Huang Z."/>
            <person name="Pippel M."/>
            <person name="Hughes G.M."/>
            <person name="Lavrichenko K."/>
            <person name="Devanna P."/>
            <person name="Winkler S."/>
            <person name="Jermiin L.S."/>
            <person name="Skirmuntt E.C."/>
            <person name="Katzourakis A."/>
            <person name="Burkitt-Gray L."/>
            <person name="Ray D.A."/>
            <person name="Sullivan K.A.M."/>
            <person name="Roscito J.G."/>
            <person name="Kirilenko B.M."/>
            <person name="Davalos L.M."/>
            <person name="Corthals A.P."/>
            <person name="Power M.L."/>
            <person name="Jones G."/>
            <person name="Ransome R.D."/>
            <person name="Dechmann D.K.N."/>
            <person name="Locatelli A.G."/>
            <person name="Puechmaille S.J."/>
            <person name="Fedrigo O."/>
            <person name="Jarvis E.D."/>
            <person name="Hiller M."/>
            <person name="Vernes S.C."/>
            <person name="Myers E.W."/>
            <person name="Teeling E.C."/>
        </authorList>
    </citation>
    <scope>NUCLEOTIDE SEQUENCE [LARGE SCALE GENOMIC DNA]</scope>
    <source>
        <strain evidence="2">MRouAeg1</strain>
        <tissue evidence="2">Muscle</tissue>
    </source>
</reference>
<dbReference type="AlphaFoldDB" id="A0A7J8FII1"/>
<accession>A0A7J8FII1</accession>
<evidence type="ECO:0000256" key="1">
    <source>
        <dbReference type="SAM" id="MobiDB-lite"/>
    </source>
</evidence>
<feature type="compositionally biased region" description="Polar residues" evidence="1">
    <location>
        <begin position="128"/>
        <end position="140"/>
    </location>
</feature>
<organism evidence="2 3">
    <name type="scientific">Rousettus aegyptiacus</name>
    <name type="common">Egyptian fruit bat</name>
    <name type="synonym">Pteropus aegyptiacus</name>
    <dbReference type="NCBI Taxonomy" id="9407"/>
    <lineage>
        <taxon>Eukaryota</taxon>
        <taxon>Metazoa</taxon>
        <taxon>Chordata</taxon>
        <taxon>Craniata</taxon>
        <taxon>Vertebrata</taxon>
        <taxon>Euteleostomi</taxon>
        <taxon>Mammalia</taxon>
        <taxon>Eutheria</taxon>
        <taxon>Laurasiatheria</taxon>
        <taxon>Chiroptera</taxon>
        <taxon>Yinpterochiroptera</taxon>
        <taxon>Pteropodoidea</taxon>
        <taxon>Pteropodidae</taxon>
        <taxon>Rousettinae</taxon>
        <taxon>Rousettus</taxon>
    </lineage>
</organism>
<feature type="region of interest" description="Disordered" evidence="1">
    <location>
        <begin position="1"/>
        <end position="29"/>
    </location>
</feature>
<name>A0A7J8FII1_ROUAE</name>
<gene>
    <name evidence="2" type="ORF">HJG63_011833</name>
</gene>
<keyword evidence="3" id="KW-1185">Reference proteome</keyword>
<proteinExistence type="predicted"/>
<protein>
    <submittedName>
        <fullName evidence="2">Uncharacterized protein</fullName>
    </submittedName>
</protein>
<comment type="caution">
    <text evidence="2">The sequence shown here is derived from an EMBL/GenBank/DDBJ whole genome shotgun (WGS) entry which is preliminary data.</text>
</comment>
<evidence type="ECO:0000313" key="2">
    <source>
        <dbReference type="EMBL" id="KAF6447371.1"/>
    </source>
</evidence>
<feature type="region of interest" description="Disordered" evidence="1">
    <location>
        <begin position="116"/>
        <end position="154"/>
    </location>
</feature>
<sequence>MKSFPSVAPSDFVGSHQGRWPRRTPRPALARDPCPLPGHVLPCGVLPGEPSGFAKSLRPPPPITGTARLDPELHPPLAPDRATACVTFGSCARAQKSVSTDQVACEGTLVPGFARPDCSKRSRRNGFASPSDSTPSQNHAVLQKGSRGRTRLPHPALRREELILPLSHLSTVKKKSRLLFEGTFNKDGCEGLLKARQTPRLALLLCFSMLQFRDPLIRQTQSL</sequence>
<dbReference type="EMBL" id="JACASE010000007">
    <property type="protein sequence ID" value="KAF6447371.1"/>
    <property type="molecule type" value="Genomic_DNA"/>
</dbReference>